<evidence type="ECO:0000313" key="2">
    <source>
        <dbReference type="Proteomes" id="UP000004358"/>
    </source>
</evidence>
<comment type="caution">
    <text evidence="1">The sequence shown here is derived from an EMBL/GenBank/DDBJ whole genome shotgun (WGS) entry which is preliminary data.</text>
</comment>
<evidence type="ECO:0000313" key="1">
    <source>
        <dbReference type="EMBL" id="EAQ79492.1"/>
    </source>
</evidence>
<name>A3ZVZ6_9BACT</name>
<organism evidence="1 2">
    <name type="scientific">Blastopirellula marina DSM 3645</name>
    <dbReference type="NCBI Taxonomy" id="314230"/>
    <lineage>
        <taxon>Bacteria</taxon>
        <taxon>Pseudomonadati</taxon>
        <taxon>Planctomycetota</taxon>
        <taxon>Planctomycetia</taxon>
        <taxon>Pirellulales</taxon>
        <taxon>Pirellulaceae</taxon>
        <taxon>Blastopirellula</taxon>
    </lineage>
</organism>
<accession>A3ZVZ6</accession>
<gene>
    <name evidence="1" type="ORF">DSM3645_03413</name>
</gene>
<dbReference type="Proteomes" id="UP000004358">
    <property type="component" value="Unassembled WGS sequence"/>
</dbReference>
<sequence>MVPVREYGWRNSQTIRIKRIRKTSPHQAASAPSSASFW</sequence>
<proteinExistence type="predicted"/>
<dbReference type="HOGENOM" id="CLU_3325120_0_0_0"/>
<dbReference type="EMBL" id="AANZ01000014">
    <property type="protein sequence ID" value="EAQ79492.1"/>
    <property type="molecule type" value="Genomic_DNA"/>
</dbReference>
<protein>
    <submittedName>
        <fullName evidence="1">Uncharacterized protein</fullName>
    </submittedName>
</protein>
<reference evidence="1 2" key="1">
    <citation type="submission" date="2006-02" db="EMBL/GenBank/DDBJ databases">
        <authorList>
            <person name="Amann R."/>
            <person name="Ferriera S."/>
            <person name="Johnson J."/>
            <person name="Kravitz S."/>
            <person name="Halpern A."/>
            <person name="Remington K."/>
            <person name="Beeson K."/>
            <person name="Tran B."/>
            <person name="Rogers Y.-H."/>
            <person name="Friedman R."/>
            <person name="Venter J.C."/>
        </authorList>
    </citation>
    <scope>NUCLEOTIDE SEQUENCE [LARGE SCALE GENOMIC DNA]</scope>
    <source>
        <strain evidence="1 2">DSM 3645</strain>
    </source>
</reference>
<dbReference type="AlphaFoldDB" id="A3ZVZ6"/>